<dbReference type="GO" id="GO:0046983">
    <property type="term" value="F:protein dimerization activity"/>
    <property type="evidence" value="ECO:0007669"/>
    <property type="project" value="InterPro"/>
</dbReference>
<dbReference type="SMART" id="SM00353">
    <property type="entry name" value="HLH"/>
    <property type="match status" value="1"/>
</dbReference>
<dbReference type="AlphaFoldDB" id="A0AAN8UBV0"/>
<comment type="caution">
    <text evidence="8">The sequence shown here is derived from an EMBL/GenBank/DDBJ whole genome shotgun (WGS) entry which is preliminary data.</text>
</comment>
<evidence type="ECO:0000313" key="9">
    <source>
        <dbReference type="Proteomes" id="UP001370490"/>
    </source>
</evidence>
<feature type="domain" description="BHLH" evidence="7">
    <location>
        <begin position="121"/>
        <end position="170"/>
    </location>
</feature>
<dbReference type="SUPFAM" id="SSF47459">
    <property type="entry name" value="HLH, helix-loop-helix DNA-binding domain"/>
    <property type="match status" value="1"/>
</dbReference>
<name>A0AAN8UBV0_9MAGN</name>
<accession>A0AAN8UBV0</accession>
<dbReference type="PANTHER" id="PTHR16223:SF198">
    <property type="entry name" value="DEHYDROGENASE, PUTATIVE, EXPRESSED-RELATED"/>
    <property type="match status" value="1"/>
</dbReference>
<dbReference type="GO" id="GO:0000978">
    <property type="term" value="F:RNA polymerase II cis-regulatory region sequence-specific DNA binding"/>
    <property type="evidence" value="ECO:0007669"/>
    <property type="project" value="TreeGrafter"/>
</dbReference>
<evidence type="ECO:0000256" key="4">
    <source>
        <dbReference type="ARBA" id="ARBA00023163"/>
    </source>
</evidence>
<evidence type="ECO:0000256" key="3">
    <source>
        <dbReference type="ARBA" id="ARBA00023125"/>
    </source>
</evidence>
<evidence type="ECO:0000256" key="1">
    <source>
        <dbReference type="ARBA" id="ARBA00004123"/>
    </source>
</evidence>
<protein>
    <submittedName>
        <fullName evidence="8">Myc-type, basic helix-loop-helix (BHLH) domain</fullName>
    </submittedName>
</protein>
<dbReference type="Gene3D" id="4.10.280.10">
    <property type="entry name" value="Helix-loop-helix DNA-binding domain"/>
    <property type="match status" value="1"/>
</dbReference>
<sequence length="277" mass="30380">METKSPENYADDFLQQILEFPPYTGPLSLIENDEDAVVRRMSSTTREDGFHGAVLQMQSNSVVEESMRSMFSAFDHVQPHSAQPIVSPFHQAFDCQPTPAIVVTTPDISSICPKARAPWGQATDPHSVAERLRRERIAKRLKSLQEVVRSSNKKNRAAMLDGIIDYVKFLRLQVKVLSTSRLGDAGAAAELVADKPLLSSEGETEGVGNNSEAWDKWSNDGTEEEVAKLMKEDVGAAMQLLQSKALCLMPVTLAATIYPMDKPDGPIPAKPKLNASS</sequence>
<evidence type="ECO:0000256" key="5">
    <source>
        <dbReference type="ARBA" id="ARBA00023242"/>
    </source>
</evidence>
<dbReference type="InterPro" id="IPR036638">
    <property type="entry name" value="HLH_DNA-bd_sf"/>
</dbReference>
<dbReference type="EMBL" id="JBAMMX010000026">
    <property type="protein sequence ID" value="KAK6914018.1"/>
    <property type="molecule type" value="Genomic_DNA"/>
</dbReference>
<keyword evidence="9" id="KW-1185">Reference proteome</keyword>
<evidence type="ECO:0000256" key="2">
    <source>
        <dbReference type="ARBA" id="ARBA00023015"/>
    </source>
</evidence>
<dbReference type="GO" id="GO:0000981">
    <property type="term" value="F:DNA-binding transcription factor activity, RNA polymerase II-specific"/>
    <property type="evidence" value="ECO:0007669"/>
    <property type="project" value="TreeGrafter"/>
</dbReference>
<evidence type="ECO:0000256" key="6">
    <source>
        <dbReference type="SAM" id="MobiDB-lite"/>
    </source>
</evidence>
<keyword evidence="5" id="KW-0539">Nucleus</keyword>
<evidence type="ECO:0000259" key="7">
    <source>
        <dbReference type="PROSITE" id="PS50888"/>
    </source>
</evidence>
<keyword evidence="3" id="KW-0238">DNA-binding</keyword>
<reference evidence="8 9" key="1">
    <citation type="submission" date="2023-12" db="EMBL/GenBank/DDBJ databases">
        <title>A high-quality genome assembly for Dillenia turbinata (Dilleniales).</title>
        <authorList>
            <person name="Chanderbali A."/>
        </authorList>
    </citation>
    <scope>NUCLEOTIDE SEQUENCE [LARGE SCALE GENOMIC DNA]</scope>
    <source>
        <strain evidence="8">LSX21</strain>
        <tissue evidence="8">Leaf</tissue>
    </source>
</reference>
<proteinExistence type="predicted"/>
<organism evidence="8 9">
    <name type="scientific">Dillenia turbinata</name>
    <dbReference type="NCBI Taxonomy" id="194707"/>
    <lineage>
        <taxon>Eukaryota</taxon>
        <taxon>Viridiplantae</taxon>
        <taxon>Streptophyta</taxon>
        <taxon>Embryophyta</taxon>
        <taxon>Tracheophyta</taxon>
        <taxon>Spermatophyta</taxon>
        <taxon>Magnoliopsida</taxon>
        <taxon>eudicotyledons</taxon>
        <taxon>Gunneridae</taxon>
        <taxon>Pentapetalae</taxon>
        <taxon>Dilleniales</taxon>
        <taxon>Dilleniaceae</taxon>
        <taxon>Dillenia</taxon>
    </lineage>
</organism>
<evidence type="ECO:0000313" key="8">
    <source>
        <dbReference type="EMBL" id="KAK6914018.1"/>
    </source>
</evidence>
<keyword evidence="2" id="KW-0805">Transcription regulation</keyword>
<dbReference type="GO" id="GO:0005634">
    <property type="term" value="C:nucleus"/>
    <property type="evidence" value="ECO:0007669"/>
    <property type="project" value="UniProtKB-SubCell"/>
</dbReference>
<dbReference type="Proteomes" id="UP001370490">
    <property type="component" value="Unassembled WGS sequence"/>
</dbReference>
<feature type="region of interest" description="Disordered" evidence="6">
    <location>
        <begin position="200"/>
        <end position="219"/>
    </location>
</feature>
<dbReference type="Pfam" id="PF00010">
    <property type="entry name" value="HLH"/>
    <property type="match status" value="1"/>
</dbReference>
<gene>
    <name evidence="8" type="ORF">RJ641_021339</name>
</gene>
<dbReference type="InterPro" id="IPR045843">
    <property type="entry name" value="IND-like"/>
</dbReference>
<dbReference type="PROSITE" id="PS50888">
    <property type="entry name" value="BHLH"/>
    <property type="match status" value="1"/>
</dbReference>
<comment type="subcellular location">
    <subcellularLocation>
        <location evidence="1">Nucleus</location>
    </subcellularLocation>
</comment>
<keyword evidence="4" id="KW-0804">Transcription</keyword>
<dbReference type="InterPro" id="IPR011598">
    <property type="entry name" value="bHLH_dom"/>
</dbReference>
<dbReference type="PANTHER" id="PTHR16223">
    <property type="entry name" value="TRANSCRIPTION FACTOR BHLH83-RELATED"/>
    <property type="match status" value="1"/>
</dbReference>